<dbReference type="Gramene" id="Kaladp0967s0021.1.v1.1">
    <property type="protein sequence ID" value="Kaladp0967s0021.1.v1.1"/>
    <property type="gene ID" value="Kaladp0967s0021.v1.1"/>
</dbReference>
<dbReference type="InterPro" id="IPR020845">
    <property type="entry name" value="AMP-binding_CS"/>
</dbReference>
<dbReference type="OMA" id="KLRGGVW"/>
<dbReference type="Pfam" id="PF00501">
    <property type="entry name" value="AMP-binding"/>
    <property type="match status" value="1"/>
</dbReference>
<accession>A0A7N0VJG9</accession>
<evidence type="ECO:0000259" key="3">
    <source>
        <dbReference type="Pfam" id="PF00501"/>
    </source>
</evidence>
<proteinExistence type="inferred from homology"/>
<keyword evidence="6" id="KW-1185">Reference proteome</keyword>
<dbReference type="EnsemblPlants" id="Kaladp0967s0021.1.v1.1">
    <property type="protein sequence ID" value="Kaladp0967s0021.1.v1.1"/>
    <property type="gene ID" value="Kaladp0967s0021.v1.1"/>
</dbReference>
<dbReference type="PANTHER" id="PTHR24096">
    <property type="entry name" value="LONG-CHAIN-FATTY-ACID--COA LIGASE"/>
    <property type="match status" value="1"/>
</dbReference>
<dbReference type="CDD" id="cd05904">
    <property type="entry name" value="4CL"/>
    <property type="match status" value="1"/>
</dbReference>
<dbReference type="InterPro" id="IPR045851">
    <property type="entry name" value="AMP-bd_C_sf"/>
</dbReference>
<reference evidence="5" key="1">
    <citation type="submission" date="2021-01" db="UniProtKB">
        <authorList>
            <consortium name="EnsemblPlants"/>
        </authorList>
    </citation>
    <scope>IDENTIFICATION</scope>
</reference>
<dbReference type="GO" id="GO:0016405">
    <property type="term" value="F:CoA-ligase activity"/>
    <property type="evidence" value="ECO:0007669"/>
    <property type="project" value="TreeGrafter"/>
</dbReference>
<protein>
    <recommendedName>
        <fullName evidence="7">4-coumarate--CoA ligase</fullName>
    </recommendedName>
</protein>
<dbReference type="InterPro" id="IPR025110">
    <property type="entry name" value="AMP-bd_C"/>
</dbReference>
<dbReference type="Gene3D" id="3.30.300.30">
    <property type="match status" value="1"/>
</dbReference>
<keyword evidence="2" id="KW-0436">Ligase</keyword>
<dbReference type="Pfam" id="PF13193">
    <property type="entry name" value="AMP-binding_C"/>
    <property type="match status" value="1"/>
</dbReference>
<evidence type="ECO:0000313" key="6">
    <source>
        <dbReference type="Proteomes" id="UP000594263"/>
    </source>
</evidence>
<dbReference type="PANTHER" id="PTHR24096:SF362">
    <property type="entry name" value="4-COUMARATE--COA LIGASE-LIKE 9"/>
    <property type="match status" value="1"/>
</dbReference>
<dbReference type="Proteomes" id="UP000594263">
    <property type="component" value="Unplaced"/>
</dbReference>
<dbReference type="InterPro" id="IPR042099">
    <property type="entry name" value="ANL_N_sf"/>
</dbReference>
<dbReference type="Gene3D" id="3.40.50.12780">
    <property type="entry name" value="N-terminal domain of ligase-like"/>
    <property type="match status" value="1"/>
</dbReference>
<dbReference type="FunFam" id="3.30.300.30:FF:000007">
    <property type="entry name" value="4-coumarate--CoA ligase 2"/>
    <property type="match status" value="1"/>
</dbReference>
<evidence type="ECO:0000259" key="4">
    <source>
        <dbReference type="Pfam" id="PF13193"/>
    </source>
</evidence>
<evidence type="ECO:0008006" key="7">
    <source>
        <dbReference type="Google" id="ProtNLM"/>
    </source>
</evidence>
<organism evidence="5 6">
    <name type="scientific">Kalanchoe fedtschenkoi</name>
    <name type="common">Lavender scallops</name>
    <name type="synonym">South American air plant</name>
    <dbReference type="NCBI Taxonomy" id="63787"/>
    <lineage>
        <taxon>Eukaryota</taxon>
        <taxon>Viridiplantae</taxon>
        <taxon>Streptophyta</taxon>
        <taxon>Embryophyta</taxon>
        <taxon>Tracheophyta</taxon>
        <taxon>Spermatophyta</taxon>
        <taxon>Magnoliopsida</taxon>
        <taxon>eudicotyledons</taxon>
        <taxon>Gunneridae</taxon>
        <taxon>Pentapetalae</taxon>
        <taxon>Saxifragales</taxon>
        <taxon>Crassulaceae</taxon>
        <taxon>Kalanchoe</taxon>
    </lineage>
</organism>
<sequence length="549" mass="59756">MPDSGITTSPSIDPRSGFCSSTRIFHSVRPQFPLPDDDMSVARYVFSLLEPELSTAAVREAGVVDALTGECVSYSEVMRRAEGLAAVLWRRIGLRRGHVAFVLLGNTVEVPVVYLALMLIGVVVSPANPVSTVNEIDRQLELCKPVIAFATRFTASKVSKLKFGTVLVDSPEFKAMMAEDSGGVEECDSVRVSQSDPAMLLYSSGTTGRVKGVVLTHKNYIAALAGGRAAVTPARDTPVVMFCSVPYFHVYGLIVLLGSVASGRSLVSMERVDVEVVMRAIERYKVTHLAAAPPLVMSLVKKGEEGIQYDLSSLEMVGSGGAPLREAVIKKFQTIFPSVQLLQAYGLTETTGGFTRAVGLEERANGRLIPHSQAKIVDPETGEALPPMKVGEIWFRGPTVMKGYVGDEKAVVATFDPEGWLKTGDLGYFDEEGFLFFSDRMKELIKYNAYQVAPAELEDILLSHPEIVEAAVIPYPDEKAGEVPMAFIVREPSSKLNESEVKKFVANQVAPYKRVRLVSFVDSIPKNTTGKVLRKELIKLALSPTMSKL</sequence>
<dbReference type="InterPro" id="IPR000873">
    <property type="entry name" value="AMP-dep_synth/lig_dom"/>
</dbReference>
<dbReference type="SUPFAM" id="SSF56801">
    <property type="entry name" value="Acetyl-CoA synthetase-like"/>
    <property type="match status" value="1"/>
</dbReference>
<comment type="similarity">
    <text evidence="1">Belongs to the ATP-dependent AMP-binding enzyme family.</text>
</comment>
<evidence type="ECO:0000256" key="1">
    <source>
        <dbReference type="ARBA" id="ARBA00006432"/>
    </source>
</evidence>
<dbReference type="AlphaFoldDB" id="A0A7N0VJG9"/>
<dbReference type="PROSITE" id="PS00455">
    <property type="entry name" value="AMP_BINDING"/>
    <property type="match status" value="1"/>
</dbReference>
<feature type="domain" description="AMP-dependent synthetase/ligase" evidence="3">
    <location>
        <begin position="68"/>
        <end position="404"/>
    </location>
</feature>
<evidence type="ECO:0000256" key="2">
    <source>
        <dbReference type="ARBA" id="ARBA00022598"/>
    </source>
</evidence>
<feature type="domain" description="AMP-binding enzyme C-terminal" evidence="4">
    <location>
        <begin position="456"/>
        <end position="531"/>
    </location>
</feature>
<name>A0A7N0VJG9_KALFE</name>
<evidence type="ECO:0000313" key="5">
    <source>
        <dbReference type="EnsemblPlants" id="Kaladp0967s0021.1.v1.1"/>
    </source>
</evidence>